<evidence type="ECO:0000313" key="1">
    <source>
        <dbReference type="EMBL" id="DAE01029.1"/>
    </source>
</evidence>
<name>A0A8S5P315_9CAUD</name>
<accession>A0A8S5P315</accession>
<sequence>MGLIDNTKQFCLTCKNKGVVDTISAEDMDKFDEEYDRLDKMGCLSADQVYDKASQGCKKDYFYCPYCENGQKYKDKYPKYRA</sequence>
<protein>
    <submittedName>
        <fullName evidence="1">Uncharacterized protein</fullName>
    </submittedName>
</protein>
<reference evidence="1" key="1">
    <citation type="journal article" date="2021" name="Proc. Natl. Acad. Sci. U.S.A.">
        <title>A Catalog of Tens of Thousands of Viruses from Human Metagenomes Reveals Hidden Associations with Chronic Diseases.</title>
        <authorList>
            <person name="Tisza M.J."/>
            <person name="Buck C.B."/>
        </authorList>
    </citation>
    <scope>NUCLEOTIDE SEQUENCE</scope>
    <source>
        <strain evidence="1">CtXVO17</strain>
    </source>
</reference>
<organism evidence="1">
    <name type="scientific">Myoviridae sp. ctXVO17</name>
    <dbReference type="NCBI Taxonomy" id="2825121"/>
    <lineage>
        <taxon>Viruses</taxon>
        <taxon>Duplodnaviria</taxon>
        <taxon>Heunggongvirae</taxon>
        <taxon>Uroviricota</taxon>
        <taxon>Caudoviricetes</taxon>
    </lineage>
</organism>
<dbReference type="EMBL" id="BK015316">
    <property type="protein sequence ID" value="DAE01029.1"/>
    <property type="molecule type" value="Genomic_DNA"/>
</dbReference>
<proteinExistence type="predicted"/>